<dbReference type="STRING" id="537013.CLOSTMETH_00887"/>
<sequence length="292" mass="32412">MERLNFNRWNKMEKIHIGCAQNELSRNFADHLAQCLHSYHPELTAELVPIKNTGADEEPTLVARRLEQALIDCRVDLAVYHALDLPLELHPELPIVAISSREDVRDALVFPQGKQQPDFSKPIGCTSRRQQVQLHRVFPDCITAPVGGTVAEQLARLDQGEYGALVLPAAQLGWFGLQQRVGQLFCVEELVPAAGHAAIAVQAREEFDAGLLECFHSWDSWDAVFCEREFARALEEEPGPIAVHAEVKGETLSVVGFYADEAEGIYRMSSMSGDRKDAGRLGFELAAELKIG</sequence>
<evidence type="ECO:0000256" key="4">
    <source>
        <dbReference type="ARBA" id="ARBA00022679"/>
    </source>
</evidence>
<dbReference type="InterPro" id="IPR000860">
    <property type="entry name" value="HemC"/>
</dbReference>
<dbReference type="SUPFAM" id="SSF54782">
    <property type="entry name" value="Porphobilinogen deaminase (hydroxymethylbilane synthase), C-terminal domain"/>
    <property type="match status" value="1"/>
</dbReference>
<accession>C0EAN0</accession>
<evidence type="ECO:0000259" key="7">
    <source>
        <dbReference type="Pfam" id="PF01379"/>
    </source>
</evidence>
<dbReference type="Pfam" id="PF01379">
    <property type="entry name" value="Porphobil_deam"/>
    <property type="match status" value="1"/>
</dbReference>
<protein>
    <recommendedName>
        <fullName evidence="3">hydroxymethylbilane synthase</fullName>
        <ecNumber evidence="3">2.5.1.61</ecNumber>
    </recommendedName>
</protein>
<name>C0EAN0_9FIRM</name>
<dbReference type="GO" id="GO:0006783">
    <property type="term" value="P:heme biosynthetic process"/>
    <property type="evidence" value="ECO:0007669"/>
    <property type="project" value="TreeGrafter"/>
</dbReference>
<dbReference type="PANTHER" id="PTHR11557">
    <property type="entry name" value="PORPHOBILINOGEN DEAMINASE"/>
    <property type="match status" value="1"/>
</dbReference>
<dbReference type="GO" id="GO:0005737">
    <property type="term" value="C:cytoplasm"/>
    <property type="evidence" value="ECO:0007669"/>
    <property type="project" value="TreeGrafter"/>
</dbReference>
<dbReference type="Gene3D" id="3.30.160.40">
    <property type="entry name" value="Porphobilinogen deaminase, C-terminal domain"/>
    <property type="match status" value="1"/>
</dbReference>
<dbReference type="Gene3D" id="3.40.190.10">
    <property type="entry name" value="Periplasmic binding protein-like II"/>
    <property type="match status" value="2"/>
</dbReference>
<dbReference type="InterPro" id="IPR022417">
    <property type="entry name" value="Porphobilin_deaminase_N"/>
</dbReference>
<evidence type="ECO:0000256" key="3">
    <source>
        <dbReference type="ARBA" id="ARBA00012655"/>
    </source>
</evidence>
<gene>
    <name evidence="8" type="ORF">CLOSTMETH_00887</name>
</gene>
<evidence type="ECO:0000313" key="9">
    <source>
        <dbReference type="Proteomes" id="UP000003340"/>
    </source>
</evidence>
<keyword evidence="4 8" id="KW-0808">Transferase</keyword>
<comment type="catalytic activity">
    <reaction evidence="6">
        <text>4 porphobilinogen + H2O = hydroxymethylbilane + 4 NH4(+)</text>
        <dbReference type="Rhea" id="RHEA:13185"/>
        <dbReference type="ChEBI" id="CHEBI:15377"/>
        <dbReference type="ChEBI" id="CHEBI:28938"/>
        <dbReference type="ChEBI" id="CHEBI:57845"/>
        <dbReference type="ChEBI" id="CHEBI:58126"/>
        <dbReference type="EC" id="2.5.1.61"/>
    </reaction>
</comment>
<dbReference type="EMBL" id="ACEC01000033">
    <property type="protein sequence ID" value="EEG31495.1"/>
    <property type="molecule type" value="Genomic_DNA"/>
</dbReference>
<dbReference type="GO" id="GO:0004418">
    <property type="term" value="F:hydroxymethylbilane synthase activity"/>
    <property type="evidence" value="ECO:0007669"/>
    <property type="project" value="UniProtKB-EC"/>
</dbReference>
<evidence type="ECO:0000256" key="1">
    <source>
        <dbReference type="ARBA" id="ARBA00002869"/>
    </source>
</evidence>
<comment type="similarity">
    <text evidence="2">Belongs to the HMBS family.</text>
</comment>
<dbReference type="SUPFAM" id="SSF53850">
    <property type="entry name" value="Periplasmic binding protein-like II"/>
    <property type="match status" value="1"/>
</dbReference>
<comment type="caution">
    <text evidence="8">The sequence shown here is derived from an EMBL/GenBank/DDBJ whole genome shotgun (WGS) entry which is preliminary data.</text>
</comment>
<dbReference type="InterPro" id="IPR036803">
    <property type="entry name" value="Porphobilinogen_deaminase_C_sf"/>
</dbReference>
<organism evidence="8 9">
    <name type="scientific">[Clostridium] methylpentosum DSM 5476</name>
    <dbReference type="NCBI Taxonomy" id="537013"/>
    <lineage>
        <taxon>Bacteria</taxon>
        <taxon>Bacillati</taxon>
        <taxon>Bacillota</taxon>
        <taxon>Clostridia</taxon>
        <taxon>Eubacteriales</taxon>
        <taxon>Oscillospiraceae</taxon>
        <taxon>Oscillospiraceae incertae sedis</taxon>
    </lineage>
</organism>
<evidence type="ECO:0000256" key="2">
    <source>
        <dbReference type="ARBA" id="ARBA00005638"/>
    </source>
</evidence>
<dbReference type="eggNOG" id="COG0181">
    <property type="taxonomic scope" value="Bacteria"/>
</dbReference>
<evidence type="ECO:0000313" key="8">
    <source>
        <dbReference type="EMBL" id="EEG31495.1"/>
    </source>
</evidence>
<dbReference type="PANTHER" id="PTHR11557:SF0">
    <property type="entry name" value="PORPHOBILINOGEN DEAMINASE"/>
    <property type="match status" value="1"/>
</dbReference>
<evidence type="ECO:0000256" key="5">
    <source>
        <dbReference type="ARBA" id="ARBA00023244"/>
    </source>
</evidence>
<dbReference type="PRINTS" id="PR00151">
    <property type="entry name" value="PORPHBDMNASE"/>
</dbReference>
<reference evidence="8 9" key="2">
    <citation type="submission" date="2009-02" db="EMBL/GenBank/DDBJ databases">
        <title>Draft genome sequence of Clostridium methylpentosum (DSM 5476).</title>
        <authorList>
            <person name="Sudarsanam P."/>
            <person name="Ley R."/>
            <person name="Guruge J."/>
            <person name="Turnbaugh P.J."/>
            <person name="Mahowald M."/>
            <person name="Liep D."/>
            <person name="Gordon J."/>
        </authorList>
    </citation>
    <scope>NUCLEOTIDE SEQUENCE [LARGE SCALE GENOMIC DNA]</scope>
    <source>
        <strain evidence="8 9">DSM 5476</strain>
    </source>
</reference>
<dbReference type="AlphaFoldDB" id="C0EAN0"/>
<reference evidence="8 9" key="1">
    <citation type="submission" date="2009-01" db="EMBL/GenBank/DDBJ databases">
        <authorList>
            <person name="Fulton L."/>
            <person name="Clifton S."/>
            <person name="Fulton B."/>
            <person name="Xu J."/>
            <person name="Minx P."/>
            <person name="Pepin K.H."/>
            <person name="Johnson M."/>
            <person name="Bhonagiri V."/>
            <person name="Nash W.E."/>
            <person name="Mardis E.R."/>
            <person name="Wilson R.K."/>
        </authorList>
    </citation>
    <scope>NUCLEOTIDE SEQUENCE [LARGE SCALE GENOMIC DNA]</scope>
    <source>
        <strain evidence="8 9">DSM 5476</strain>
    </source>
</reference>
<dbReference type="Proteomes" id="UP000003340">
    <property type="component" value="Unassembled WGS sequence"/>
</dbReference>
<dbReference type="EC" id="2.5.1.61" evidence="3"/>
<keyword evidence="5" id="KW-0627">Porphyrin biosynthesis</keyword>
<evidence type="ECO:0000256" key="6">
    <source>
        <dbReference type="ARBA" id="ARBA00048169"/>
    </source>
</evidence>
<keyword evidence="9" id="KW-1185">Reference proteome</keyword>
<feature type="domain" description="Porphobilinogen deaminase N-terminal" evidence="7">
    <location>
        <begin position="15"/>
        <end position="206"/>
    </location>
</feature>
<dbReference type="HOGENOM" id="CLU_019704_1_0_9"/>
<comment type="function">
    <text evidence="1">Tetrapolymerization of the monopyrrole PBG into the hydroxymethylbilane pre-uroporphyrinogen in several discrete steps.</text>
</comment>
<proteinExistence type="inferred from homology"/>